<keyword evidence="3" id="KW-0442">Lipid degradation</keyword>
<evidence type="ECO:0000256" key="3">
    <source>
        <dbReference type="PROSITE-ProRule" id="PRU00555"/>
    </source>
</evidence>
<evidence type="ECO:0000313" key="5">
    <source>
        <dbReference type="EMBL" id="KAL0169323.1"/>
    </source>
</evidence>
<dbReference type="PANTHER" id="PTHR10728:SF32">
    <property type="entry name" value="CYTOSOLIC PHOSPHOLIPASE A2 BETA"/>
    <property type="match status" value="1"/>
</dbReference>
<gene>
    <name evidence="5" type="ORF">M9458_033919</name>
</gene>
<dbReference type="EMBL" id="JAMKFB020000017">
    <property type="protein sequence ID" value="KAL0169323.1"/>
    <property type="molecule type" value="Genomic_DNA"/>
</dbReference>
<dbReference type="InterPro" id="IPR016035">
    <property type="entry name" value="Acyl_Trfase/lysoPLipase"/>
</dbReference>
<organism evidence="5 6">
    <name type="scientific">Cirrhinus mrigala</name>
    <name type="common">Mrigala</name>
    <dbReference type="NCBI Taxonomy" id="683832"/>
    <lineage>
        <taxon>Eukaryota</taxon>
        <taxon>Metazoa</taxon>
        <taxon>Chordata</taxon>
        <taxon>Craniata</taxon>
        <taxon>Vertebrata</taxon>
        <taxon>Euteleostomi</taxon>
        <taxon>Actinopterygii</taxon>
        <taxon>Neopterygii</taxon>
        <taxon>Teleostei</taxon>
        <taxon>Ostariophysi</taxon>
        <taxon>Cypriniformes</taxon>
        <taxon>Cyprinidae</taxon>
        <taxon>Labeoninae</taxon>
        <taxon>Labeonini</taxon>
        <taxon>Cirrhinus</taxon>
    </lineage>
</organism>
<dbReference type="GO" id="GO:0016042">
    <property type="term" value="P:lipid catabolic process"/>
    <property type="evidence" value="ECO:0007669"/>
    <property type="project" value="UniProtKB-UniRule"/>
</dbReference>
<feature type="non-terminal residue" evidence="5">
    <location>
        <position position="102"/>
    </location>
</feature>
<proteinExistence type="predicted"/>
<dbReference type="GO" id="GO:0016787">
    <property type="term" value="F:hydrolase activity"/>
    <property type="evidence" value="ECO:0007669"/>
    <property type="project" value="UniProtKB-UniRule"/>
</dbReference>
<protein>
    <recommendedName>
        <fullName evidence="4">PLA2c domain-containing protein</fullName>
    </recommendedName>
</protein>
<sequence>THPDAYPNSMTPADPVLSMVDAGFAVNAGFPPLVRSHRHVDVILSLNYSWQPDQFKVIKQTQEYCSDRKIPFPKIDFKKEVYVFEDKDNPEAPIVLHFPLVN</sequence>
<evidence type="ECO:0000256" key="2">
    <source>
        <dbReference type="ARBA" id="ARBA00023098"/>
    </source>
</evidence>
<reference evidence="5 6" key="1">
    <citation type="submission" date="2024-05" db="EMBL/GenBank/DDBJ databases">
        <title>Genome sequencing and assembly of Indian major carp, Cirrhinus mrigala (Hamilton, 1822).</title>
        <authorList>
            <person name="Mohindra V."/>
            <person name="Chowdhury L.M."/>
            <person name="Lal K."/>
            <person name="Jena J.K."/>
        </authorList>
    </citation>
    <scope>NUCLEOTIDE SEQUENCE [LARGE SCALE GENOMIC DNA]</scope>
    <source>
        <strain evidence="5">CM1030</strain>
        <tissue evidence="5">Blood</tissue>
    </source>
</reference>
<accession>A0ABD0P8G5</accession>
<dbReference type="PANTHER" id="PTHR10728">
    <property type="entry name" value="CYTOSOLIC PHOSPHOLIPASE A2"/>
    <property type="match status" value="1"/>
</dbReference>
<comment type="caution">
    <text evidence="5">The sequence shown here is derived from an EMBL/GenBank/DDBJ whole genome shotgun (WGS) entry which is preliminary data.</text>
</comment>
<feature type="domain" description="PLA2c" evidence="4">
    <location>
        <begin position="1"/>
        <end position="102"/>
    </location>
</feature>
<evidence type="ECO:0000259" key="4">
    <source>
        <dbReference type="PROSITE" id="PS51210"/>
    </source>
</evidence>
<dbReference type="Proteomes" id="UP001529510">
    <property type="component" value="Unassembled WGS sequence"/>
</dbReference>
<name>A0ABD0P8G5_CIRMR</name>
<dbReference type="SUPFAM" id="SSF52151">
    <property type="entry name" value="FabD/lysophospholipase-like"/>
    <property type="match status" value="1"/>
</dbReference>
<dbReference type="InterPro" id="IPR002642">
    <property type="entry name" value="LysoPLipase_cat_dom"/>
</dbReference>
<dbReference type="AlphaFoldDB" id="A0ABD0P8G5"/>
<keyword evidence="2 3" id="KW-0443">Lipid metabolism</keyword>
<evidence type="ECO:0000256" key="1">
    <source>
        <dbReference type="ARBA" id="ARBA00022801"/>
    </source>
</evidence>
<keyword evidence="1 3" id="KW-0378">Hydrolase</keyword>
<feature type="non-terminal residue" evidence="5">
    <location>
        <position position="1"/>
    </location>
</feature>
<evidence type="ECO:0000313" key="6">
    <source>
        <dbReference type="Proteomes" id="UP001529510"/>
    </source>
</evidence>
<dbReference type="Gene3D" id="3.40.1090.10">
    <property type="entry name" value="Cytosolic phospholipase A2 catalytic domain"/>
    <property type="match status" value="1"/>
</dbReference>
<keyword evidence="6" id="KW-1185">Reference proteome</keyword>
<dbReference type="PROSITE" id="PS51210">
    <property type="entry name" value="PLA2C"/>
    <property type="match status" value="1"/>
</dbReference>